<keyword evidence="3 5" id="KW-1133">Transmembrane helix</keyword>
<protein>
    <submittedName>
        <fullName evidence="6">Protein ORM1</fullName>
    </submittedName>
</protein>
<comment type="caution">
    <text evidence="6">The sequence shown here is derived from an EMBL/GenBank/DDBJ whole genome shotgun (WGS) entry which is preliminary data.</text>
</comment>
<dbReference type="OrthoDB" id="1932233at2759"/>
<dbReference type="InterPro" id="IPR007203">
    <property type="entry name" value="ORMDL"/>
</dbReference>
<gene>
    <name evidence="6" type="ORF">FCC1311_009142</name>
</gene>
<evidence type="ECO:0000256" key="4">
    <source>
        <dbReference type="ARBA" id="ARBA00023136"/>
    </source>
</evidence>
<feature type="transmembrane region" description="Helical" evidence="5">
    <location>
        <begin position="30"/>
        <end position="50"/>
    </location>
</feature>
<dbReference type="InParanoid" id="A0A2R5G102"/>
<keyword evidence="7" id="KW-1185">Reference proteome</keyword>
<evidence type="ECO:0000256" key="2">
    <source>
        <dbReference type="ARBA" id="ARBA00022692"/>
    </source>
</evidence>
<evidence type="ECO:0000256" key="1">
    <source>
        <dbReference type="ARBA" id="ARBA00004141"/>
    </source>
</evidence>
<organism evidence="6 7">
    <name type="scientific">Hondaea fermentalgiana</name>
    <dbReference type="NCBI Taxonomy" id="2315210"/>
    <lineage>
        <taxon>Eukaryota</taxon>
        <taxon>Sar</taxon>
        <taxon>Stramenopiles</taxon>
        <taxon>Bigyra</taxon>
        <taxon>Labyrinthulomycetes</taxon>
        <taxon>Thraustochytrida</taxon>
        <taxon>Thraustochytriidae</taxon>
        <taxon>Hondaea</taxon>
    </lineage>
</organism>
<keyword evidence="4 5" id="KW-0472">Membrane</keyword>
<name>A0A2R5G102_9STRA</name>
<feature type="transmembrane region" description="Helical" evidence="5">
    <location>
        <begin position="56"/>
        <end position="77"/>
    </location>
</feature>
<feature type="transmembrane region" description="Helical" evidence="5">
    <location>
        <begin position="110"/>
        <end position="126"/>
    </location>
</feature>
<keyword evidence="2 5" id="KW-0812">Transmembrane</keyword>
<accession>A0A2R5G102</accession>
<evidence type="ECO:0000313" key="6">
    <source>
        <dbReference type="EMBL" id="GBG24696.1"/>
    </source>
</evidence>
<proteinExistence type="predicted"/>
<dbReference type="GO" id="GO:0005789">
    <property type="term" value="C:endoplasmic reticulum membrane"/>
    <property type="evidence" value="ECO:0007669"/>
    <property type="project" value="InterPro"/>
</dbReference>
<dbReference type="PANTHER" id="PTHR12665">
    <property type="entry name" value="ORMDL PROTEINS"/>
    <property type="match status" value="1"/>
</dbReference>
<dbReference type="AlphaFoldDB" id="A0A2R5G102"/>
<evidence type="ECO:0000256" key="3">
    <source>
        <dbReference type="ARBA" id="ARBA00022989"/>
    </source>
</evidence>
<evidence type="ECO:0000313" key="7">
    <source>
        <dbReference type="Proteomes" id="UP000241890"/>
    </source>
</evidence>
<dbReference type="Pfam" id="PF04061">
    <property type="entry name" value="ORMDL"/>
    <property type="match status" value="1"/>
</dbReference>
<sequence length="173" mass="20107">MFKNMAWSQPPNEDDHYINKNVNWVGKRFYVFYVFVIFVGAYLANVVLGTTVLNSFQVWTLVHVIHGIINFTVMHYVTGVPADLDNDEFHELSWWEQLDDGVAWTPMKRNLMIIPVVLFLVVAYFTEYDPMYLALNLCVLALVLLPKMPQFYRVRLNSSASFDEDDPTHPHSS</sequence>
<evidence type="ECO:0000256" key="5">
    <source>
        <dbReference type="SAM" id="Phobius"/>
    </source>
</evidence>
<comment type="subcellular location">
    <subcellularLocation>
        <location evidence="1">Membrane</location>
        <topology evidence="1">Multi-pass membrane protein</topology>
    </subcellularLocation>
</comment>
<dbReference type="EMBL" id="BEYU01000008">
    <property type="protein sequence ID" value="GBG24696.1"/>
    <property type="molecule type" value="Genomic_DNA"/>
</dbReference>
<dbReference type="Proteomes" id="UP000241890">
    <property type="component" value="Unassembled WGS sequence"/>
</dbReference>
<reference evidence="6 7" key="1">
    <citation type="submission" date="2017-12" db="EMBL/GenBank/DDBJ databases">
        <title>Sequencing, de novo assembly and annotation of complete genome of a new Thraustochytrid species, strain FCC1311.</title>
        <authorList>
            <person name="Sedici K."/>
            <person name="Godart F."/>
            <person name="Aiese Cigliano R."/>
            <person name="Sanseverino W."/>
            <person name="Barakat M."/>
            <person name="Ortet P."/>
            <person name="Marechal E."/>
            <person name="Cagnac O."/>
            <person name="Amato A."/>
        </authorList>
    </citation>
    <scope>NUCLEOTIDE SEQUENCE [LARGE SCALE GENOMIC DNA]</scope>
</reference>